<gene>
    <name evidence="4" type="ORF">WMY93_008034</name>
</gene>
<dbReference type="PANTHER" id="PTHR44229">
    <property type="entry name" value="15-HYDROXYPROSTAGLANDIN DEHYDROGENASE [NAD(+)]"/>
    <property type="match status" value="1"/>
</dbReference>
<keyword evidence="5" id="KW-1185">Reference proteome</keyword>
<proteinExistence type="inferred from homology"/>
<sequence>MQRPVEEQIKAAFQKTVDAFGGIDVVCNNAGVLNESEWEKTVSINLVGMIRVAYVALEHMNKQRGGRGGVVVNTASLAGLGPLPSCPVYTATKHGVIGFTRAMAMASLGSDYGVRFNALCPGFVDTVLLTNISGRLGQFAHLSELTQRLVDTFGIMNVSKVAEGLMQLLTDENKTGEALIIMPDGNKFAEFPSQA</sequence>
<protein>
    <recommendedName>
        <fullName evidence="6">15-hydroxyprostaglandin dehydrogenase</fullName>
    </recommendedName>
</protein>
<comment type="similarity">
    <text evidence="1 3">Belongs to the short-chain dehydrogenases/reductases (SDR) family.</text>
</comment>
<evidence type="ECO:0000313" key="4">
    <source>
        <dbReference type="EMBL" id="KAK7925724.1"/>
    </source>
</evidence>
<dbReference type="PRINTS" id="PR00080">
    <property type="entry name" value="SDRFAMILY"/>
</dbReference>
<dbReference type="InterPro" id="IPR002347">
    <property type="entry name" value="SDR_fam"/>
</dbReference>
<evidence type="ECO:0000256" key="2">
    <source>
        <dbReference type="ARBA" id="ARBA00023002"/>
    </source>
</evidence>
<accession>A0AAW0PTF9</accession>
<reference evidence="5" key="1">
    <citation type="submission" date="2024-04" db="EMBL/GenBank/DDBJ databases">
        <title>Salinicola lusitanus LLJ914,a marine bacterium isolated from the Okinawa Trough.</title>
        <authorList>
            <person name="Li J."/>
        </authorList>
    </citation>
    <scope>NUCLEOTIDE SEQUENCE [LARGE SCALE GENOMIC DNA]</scope>
</reference>
<dbReference type="PRINTS" id="PR01167">
    <property type="entry name" value="INSADHFAMILY"/>
</dbReference>
<dbReference type="AlphaFoldDB" id="A0AAW0PTF9"/>
<dbReference type="EMBL" id="JBBPFD010000005">
    <property type="protein sequence ID" value="KAK7925724.1"/>
    <property type="molecule type" value="Genomic_DNA"/>
</dbReference>
<dbReference type="PANTHER" id="PTHR44229:SF5">
    <property type="entry name" value="15-HYDROXYPROSTAGLANDIN DEHYDROGENASE [NAD(+)]"/>
    <property type="match status" value="1"/>
</dbReference>
<dbReference type="Proteomes" id="UP001460270">
    <property type="component" value="Unassembled WGS sequence"/>
</dbReference>
<comment type="caution">
    <text evidence="4">The sequence shown here is derived from an EMBL/GenBank/DDBJ whole genome shotgun (WGS) entry which is preliminary data.</text>
</comment>
<dbReference type="GO" id="GO:0005737">
    <property type="term" value="C:cytoplasm"/>
    <property type="evidence" value="ECO:0007669"/>
    <property type="project" value="TreeGrafter"/>
</dbReference>
<dbReference type="SUPFAM" id="SSF51735">
    <property type="entry name" value="NAD(P)-binding Rossmann-fold domains"/>
    <property type="match status" value="1"/>
</dbReference>
<dbReference type="PROSITE" id="PS00061">
    <property type="entry name" value="ADH_SHORT"/>
    <property type="match status" value="1"/>
</dbReference>
<keyword evidence="2" id="KW-0560">Oxidoreductase</keyword>
<dbReference type="Gene3D" id="3.40.50.720">
    <property type="entry name" value="NAD(P)-binding Rossmann-like Domain"/>
    <property type="match status" value="1"/>
</dbReference>
<dbReference type="InterPro" id="IPR020904">
    <property type="entry name" value="Sc_DH/Rdtase_CS"/>
</dbReference>
<evidence type="ECO:0000313" key="5">
    <source>
        <dbReference type="Proteomes" id="UP001460270"/>
    </source>
</evidence>
<evidence type="ECO:0000256" key="3">
    <source>
        <dbReference type="RuleBase" id="RU000363"/>
    </source>
</evidence>
<name>A0AAW0PTF9_9GOBI</name>
<evidence type="ECO:0008006" key="6">
    <source>
        <dbReference type="Google" id="ProtNLM"/>
    </source>
</evidence>
<dbReference type="GO" id="GO:0016616">
    <property type="term" value="F:oxidoreductase activity, acting on the CH-OH group of donors, NAD or NADP as acceptor"/>
    <property type="evidence" value="ECO:0007669"/>
    <property type="project" value="TreeGrafter"/>
</dbReference>
<organism evidence="4 5">
    <name type="scientific">Mugilogobius chulae</name>
    <name type="common">yellowstripe goby</name>
    <dbReference type="NCBI Taxonomy" id="88201"/>
    <lineage>
        <taxon>Eukaryota</taxon>
        <taxon>Metazoa</taxon>
        <taxon>Chordata</taxon>
        <taxon>Craniata</taxon>
        <taxon>Vertebrata</taxon>
        <taxon>Euteleostomi</taxon>
        <taxon>Actinopterygii</taxon>
        <taxon>Neopterygii</taxon>
        <taxon>Teleostei</taxon>
        <taxon>Neoteleostei</taxon>
        <taxon>Acanthomorphata</taxon>
        <taxon>Gobiaria</taxon>
        <taxon>Gobiiformes</taxon>
        <taxon>Gobioidei</taxon>
        <taxon>Gobiidae</taxon>
        <taxon>Gobionellinae</taxon>
        <taxon>Mugilogobius</taxon>
    </lineage>
</organism>
<evidence type="ECO:0000256" key="1">
    <source>
        <dbReference type="ARBA" id="ARBA00006484"/>
    </source>
</evidence>
<dbReference type="Pfam" id="PF00106">
    <property type="entry name" value="adh_short"/>
    <property type="match status" value="1"/>
</dbReference>
<dbReference type="InterPro" id="IPR036291">
    <property type="entry name" value="NAD(P)-bd_dom_sf"/>
</dbReference>